<comment type="caution">
    <text evidence="1">The sequence shown here is derived from an EMBL/GenBank/DDBJ whole genome shotgun (WGS) entry which is preliminary data.</text>
</comment>
<name>A0A917V9J6_9NOCA</name>
<dbReference type="Proteomes" id="UP000612956">
    <property type="component" value="Unassembled WGS sequence"/>
</dbReference>
<dbReference type="EMBL" id="BMMW01000002">
    <property type="protein sequence ID" value="GGK53277.1"/>
    <property type="molecule type" value="Genomic_DNA"/>
</dbReference>
<evidence type="ECO:0008006" key="3">
    <source>
        <dbReference type="Google" id="ProtNLM"/>
    </source>
</evidence>
<evidence type="ECO:0000313" key="2">
    <source>
        <dbReference type="Proteomes" id="UP000612956"/>
    </source>
</evidence>
<evidence type="ECO:0000313" key="1">
    <source>
        <dbReference type="EMBL" id="GGK53277.1"/>
    </source>
</evidence>
<sequence length="250" mass="27075">MTPLATWTLTPDEFAVLWSRETGLDSFDYPAPLVVREAFATRDEQDRYVSTALAARFPQGADDTLRAAFTIMAKAETRLRCQGELAGGLAVRIHGAALDNFGVTVHQYATSAEPSTAIFVALVRRADVPSTVCAKLPPTQAGAAGSMVGYTQRVRGEGEQGIWGIGAGENSAEDRIRRLLRQRRTGEGQFVLQRAANSERPHPPLFTSWIDIASGSAAAGRYLITVDSNDTTVVAATGDQLARELIERRR</sequence>
<reference evidence="1" key="2">
    <citation type="submission" date="2020-09" db="EMBL/GenBank/DDBJ databases">
        <authorList>
            <person name="Sun Q."/>
            <person name="Zhou Y."/>
        </authorList>
    </citation>
    <scope>NUCLEOTIDE SEQUENCE</scope>
    <source>
        <strain evidence="1">CGMCC 4.7278</strain>
    </source>
</reference>
<keyword evidence="2" id="KW-1185">Reference proteome</keyword>
<reference evidence="1" key="1">
    <citation type="journal article" date="2014" name="Int. J. Syst. Evol. Microbiol.">
        <title>Complete genome sequence of Corynebacterium casei LMG S-19264T (=DSM 44701T), isolated from a smear-ripened cheese.</title>
        <authorList>
            <consortium name="US DOE Joint Genome Institute (JGI-PGF)"/>
            <person name="Walter F."/>
            <person name="Albersmeier A."/>
            <person name="Kalinowski J."/>
            <person name="Ruckert C."/>
        </authorList>
    </citation>
    <scope>NUCLEOTIDE SEQUENCE</scope>
    <source>
        <strain evidence="1">CGMCC 4.7278</strain>
    </source>
</reference>
<protein>
    <recommendedName>
        <fullName evidence="3">ESX secretion-associated protein EspG</fullName>
    </recommendedName>
</protein>
<accession>A0A917V9J6</accession>
<organism evidence="1 2">
    <name type="scientific">Nocardia camponoti</name>
    <dbReference type="NCBI Taxonomy" id="1616106"/>
    <lineage>
        <taxon>Bacteria</taxon>
        <taxon>Bacillati</taxon>
        <taxon>Actinomycetota</taxon>
        <taxon>Actinomycetes</taxon>
        <taxon>Mycobacteriales</taxon>
        <taxon>Nocardiaceae</taxon>
        <taxon>Nocardia</taxon>
    </lineage>
</organism>
<proteinExistence type="predicted"/>
<gene>
    <name evidence="1" type="ORF">GCM10011591_26340</name>
</gene>
<dbReference type="AlphaFoldDB" id="A0A917V9J6"/>